<keyword evidence="7" id="KW-1185">Reference proteome</keyword>
<proteinExistence type="predicted"/>
<dbReference type="Gene3D" id="3.40.50.410">
    <property type="entry name" value="von Willebrand factor, type A domain"/>
    <property type="match status" value="1"/>
</dbReference>
<gene>
    <name evidence="6" type="ORF">Pla52o_35990</name>
</gene>
<feature type="domain" description="VWFA" evidence="5">
    <location>
        <begin position="190"/>
        <end position="429"/>
    </location>
</feature>
<keyword evidence="2" id="KW-0812">Transmembrane</keyword>
<dbReference type="Proteomes" id="UP000316304">
    <property type="component" value="Unassembled WGS sequence"/>
</dbReference>
<evidence type="ECO:0000256" key="2">
    <source>
        <dbReference type="ARBA" id="ARBA00022692"/>
    </source>
</evidence>
<dbReference type="SUPFAM" id="SSF53300">
    <property type="entry name" value="vWA-like"/>
    <property type="match status" value="1"/>
</dbReference>
<accession>A0A5C6CDA3</accession>
<sequence length="439" mass="47707">MMPLTQPRSTSRFSTTSFVQSSRQRHGGVFALMALILPVLALLAAFCINSAQMQLNRTELMVATDAAARAGGRAFSEHQTVEAAKIAAIATAAMNNVDGQPLQVRSDDAANEIEFGITTQPNGLAGRYEFQKLPTDVVRQGSLVASAVRVNGRRDTGSLSGRVPLFIPGMLNASDFGTAQASVAMQVDRDISLILDRSGSMVPDLDFDWPRGKDPYSTDVKEAAVDAGVMNKTIRNSRRRTYTSYDYASGYNEMTYNQWVWKEHFNLPDCPTQPWQDLVAAVDAFLNVLDTTVQEEQVSVASYASNASLDISLVKNFTLIRSIVNSLNPNGYTAIGDGMESGIQALLNAAARPYAAKTMVVMTDGNHNRGTDPVTVARNFVSRYPLTIHTVTFGDGADQQRMRQVAAIGGGKHYHADNGEQLIAIFEEIANNLPTILTE</sequence>
<dbReference type="Pfam" id="PF00092">
    <property type="entry name" value="VWA"/>
    <property type="match status" value="1"/>
</dbReference>
<evidence type="ECO:0000313" key="6">
    <source>
        <dbReference type="EMBL" id="TWU22540.1"/>
    </source>
</evidence>
<evidence type="ECO:0000313" key="7">
    <source>
        <dbReference type="Proteomes" id="UP000316304"/>
    </source>
</evidence>
<evidence type="ECO:0000259" key="5">
    <source>
        <dbReference type="PROSITE" id="PS50234"/>
    </source>
</evidence>
<dbReference type="Pfam" id="PF13400">
    <property type="entry name" value="Tad"/>
    <property type="match status" value="1"/>
</dbReference>
<keyword evidence="4" id="KW-0472">Membrane</keyword>
<name>A0A5C6CDA3_9BACT</name>
<dbReference type="InterPro" id="IPR002035">
    <property type="entry name" value="VWF_A"/>
</dbReference>
<dbReference type="RefSeq" id="WP_231612404.1">
    <property type="nucleotide sequence ID" value="NZ_SJPT01000005.1"/>
</dbReference>
<evidence type="ECO:0000256" key="1">
    <source>
        <dbReference type="ARBA" id="ARBA00022475"/>
    </source>
</evidence>
<reference evidence="6 7" key="1">
    <citation type="submission" date="2019-02" db="EMBL/GenBank/DDBJ databases">
        <title>Deep-cultivation of Planctomycetes and their phenomic and genomic characterization uncovers novel biology.</title>
        <authorList>
            <person name="Wiegand S."/>
            <person name="Jogler M."/>
            <person name="Boedeker C."/>
            <person name="Pinto D."/>
            <person name="Vollmers J."/>
            <person name="Rivas-Marin E."/>
            <person name="Kohn T."/>
            <person name="Peeters S.H."/>
            <person name="Heuer A."/>
            <person name="Rast P."/>
            <person name="Oberbeckmann S."/>
            <person name="Bunk B."/>
            <person name="Jeske O."/>
            <person name="Meyerdierks A."/>
            <person name="Storesund J.E."/>
            <person name="Kallscheuer N."/>
            <person name="Luecker S."/>
            <person name="Lage O.M."/>
            <person name="Pohl T."/>
            <person name="Merkel B.J."/>
            <person name="Hornburger P."/>
            <person name="Mueller R.-W."/>
            <person name="Bruemmer F."/>
            <person name="Labrenz M."/>
            <person name="Spormann A.M."/>
            <person name="Op Den Camp H."/>
            <person name="Overmann J."/>
            <person name="Amann R."/>
            <person name="Jetten M.S.M."/>
            <person name="Mascher T."/>
            <person name="Medema M.H."/>
            <person name="Devos D.P."/>
            <person name="Kaster A.-K."/>
            <person name="Ovreas L."/>
            <person name="Rohde M."/>
            <person name="Galperin M.Y."/>
            <person name="Jogler C."/>
        </authorList>
    </citation>
    <scope>NUCLEOTIDE SEQUENCE [LARGE SCALE GENOMIC DNA]</scope>
    <source>
        <strain evidence="6 7">Pla52o</strain>
    </source>
</reference>
<evidence type="ECO:0000256" key="3">
    <source>
        <dbReference type="ARBA" id="ARBA00022989"/>
    </source>
</evidence>
<comment type="caution">
    <text evidence="6">The sequence shown here is derived from an EMBL/GenBank/DDBJ whole genome shotgun (WGS) entry which is preliminary data.</text>
</comment>
<protein>
    <submittedName>
        <fullName evidence="6">von Willebrand factor type A domain protein</fullName>
    </submittedName>
</protein>
<dbReference type="InterPro" id="IPR036465">
    <property type="entry name" value="vWFA_dom_sf"/>
</dbReference>
<dbReference type="EMBL" id="SJPT01000005">
    <property type="protein sequence ID" value="TWU22540.1"/>
    <property type="molecule type" value="Genomic_DNA"/>
</dbReference>
<keyword evidence="1" id="KW-1003">Cell membrane</keyword>
<evidence type="ECO:0000256" key="4">
    <source>
        <dbReference type="ARBA" id="ARBA00023136"/>
    </source>
</evidence>
<dbReference type="SMART" id="SM00327">
    <property type="entry name" value="VWA"/>
    <property type="match status" value="1"/>
</dbReference>
<dbReference type="PROSITE" id="PS50234">
    <property type="entry name" value="VWFA"/>
    <property type="match status" value="1"/>
</dbReference>
<dbReference type="InterPro" id="IPR028087">
    <property type="entry name" value="Tad_N"/>
</dbReference>
<organism evidence="6 7">
    <name type="scientific">Novipirellula galeiformis</name>
    <dbReference type="NCBI Taxonomy" id="2528004"/>
    <lineage>
        <taxon>Bacteria</taxon>
        <taxon>Pseudomonadati</taxon>
        <taxon>Planctomycetota</taxon>
        <taxon>Planctomycetia</taxon>
        <taxon>Pirellulales</taxon>
        <taxon>Pirellulaceae</taxon>
        <taxon>Novipirellula</taxon>
    </lineage>
</organism>
<keyword evidence="3" id="KW-1133">Transmembrane helix</keyword>
<dbReference type="AlphaFoldDB" id="A0A5C6CDA3"/>
<dbReference type="PANTHER" id="PTHR22550">
    <property type="entry name" value="SPORE GERMINATION PROTEIN"/>
    <property type="match status" value="1"/>
</dbReference>
<dbReference type="PANTHER" id="PTHR22550:SF5">
    <property type="entry name" value="LEUCINE ZIPPER PROTEIN 4"/>
    <property type="match status" value="1"/>
</dbReference>
<dbReference type="InterPro" id="IPR050768">
    <property type="entry name" value="UPF0353/GerABKA_families"/>
</dbReference>
<dbReference type="CDD" id="cd00198">
    <property type="entry name" value="vWFA"/>
    <property type="match status" value="1"/>
</dbReference>